<dbReference type="Proteomes" id="UP000479710">
    <property type="component" value="Unassembled WGS sequence"/>
</dbReference>
<dbReference type="EMBL" id="SPHZ02000009">
    <property type="protein sequence ID" value="KAF0899317.1"/>
    <property type="molecule type" value="Genomic_DNA"/>
</dbReference>
<reference evidence="1 2" key="1">
    <citation type="submission" date="2019-11" db="EMBL/GenBank/DDBJ databases">
        <title>Whole genome sequence of Oryza granulata.</title>
        <authorList>
            <person name="Li W."/>
        </authorList>
    </citation>
    <scope>NUCLEOTIDE SEQUENCE [LARGE SCALE GENOMIC DNA]</scope>
    <source>
        <strain evidence="2">cv. Menghai</strain>
        <tissue evidence="1">Leaf</tissue>
    </source>
</reference>
<sequence length="66" mass="7425">MVQWKPHLYRQDLRNLVVVKDANFPNVDTGHGMDDFNPWEEVLAVAPTEVPCCGTKFALLLATPNT</sequence>
<evidence type="ECO:0000313" key="2">
    <source>
        <dbReference type="Proteomes" id="UP000479710"/>
    </source>
</evidence>
<dbReference type="AlphaFoldDB" id="A0A6G1CH05"/>
<gene>
    <name evidence="1" type="ORF">E2562_018215</name>
</gene>
<proteinExistence type="predicted"/>
<protein>
    <submittedName>
        <fullName evidence="1">Uncharacterized protein</fullName>
    </submittedName>
</protein>
<evidence type="ECO:0000313" key="1">
    <source>
        <dbReference type="EMBL" id="KAF0899317.1"/>
    </source>
</evidence>
<name>A0A6G1CH05_9ORYZ</name>
<organism evidence="1 2">
    <name type="scientific">Oryza meyeriana var. granulata</name>
    <dbReference type="NCBI Taxonomy" id="110450"/>
    <lineage>
        <taxon>Eukaryota</taxon>
        <taxon>Viridiplantae</taxon>
        <taxon>Streptophyta</taxon>
        <taxon>Embryophyta</taxon>
        <taxon>Tracheophyta</taxon>
        <taxon>Spermatophyta</taxon>
        <taxon>Magnoliopsida</taxon>
        <taxon>Liliopsida</taxon>
        <taxon>Poales</taxon>
        <taxon>Poaceae</taxon>
        <taxon>BOP clade</taxon>
        <taxon>Oryzoideae</taxon>
        <taxon>Oryzeae</taxon>
        <taxon>Oryzinae</taxon>
        <taxon>Oryza</taxon>
        <taxon>Oryza meyeriana</taxon>
    </lineage>
</organism>
<accession>A0A6G1CH05</accession>
<comment type="caution">
    <text evidence="1">The sequence shown here is derived from an EMBL/GenBank/DDBJ whole genome shotgun (WGS) entry which is preliminary data.</text>
</comment>
<keyword evidence="2" id="KW-1185">Reference proteome</keyword>